<gene>
    <name evidence="3" type="ORF">MNBD_PLANCTO02-2469</name>
</gene>
<sequence length="505" mass="57512">MFKHLNSITCNLFLKRLHQDNSGSLSIASVFMLFMFTVLLMMIVNTATHTDDKLRMQNGADASAYSGGVVLARGMNAIAFSNQLMADVFGVTAYLREGRDRTAESLTPKILEAWGEVAKKFGETDFEKFQKLKNAILDKIPRERRVILAYGNMTASSSGYALPIFEYILEEEKIPEFQRAVIRSIPALVQETTNNIAWRHGLRQADLERLAAGNTPLQNGRQQQVGVLWRGDVLPVGQVDESNPLQRTLPVVDPSPFQSDFTAVPNPANYLKQATQQRKQWATHYVRRWSWDKMRLFDREVKMSQFSNLWRIATCGQLEKLLKEYPNRNLPMVLRDTETGISLSEMFRQGNVQATNRHLEDHYQFVATVYRKHLQNHAPKIFKNKLQPQSDALTFAQVALFPPAPRYREWAPKPDNSLGGTFGSEIFNPDPEETDPVEGIWVTESFSPIGWPTHWDLWNQNWSIQLVPATHSKLPQILQANPGQGVTPLQIGNLTNQELKRINTH</sequence>
<feature type="domain" description="Putative Flp pilus-assembly TadG-like N-terminal" evidence="2">
    <location>
        <begin position="27"/>
        <end position="68"/>
    </location>
</feature>
<name>A0A3B1DT87_9ZZZZ</name>
<organism evidence="3">
    <name type="scientific">hydrothermal vent metagenome</name>
    <dbReference type="NCBI Taxonomy" id="652676"/>
    <lineage>
        <taxon>unclassified sequences</taxon>
        <taxon>metagenomes</taxon>
        <taxon>ecological metagenomes</taxon>
    </lineage>
</organism>
<dbReference type="EMBL" id="UOGL01000180">
    <property type="protein sequence ID" value="VAX38330.1"/>
    <property type="molecule type" value="Genomic_DNA"/>
</dbReference>
<reference evidence="3" key="1">
    <citation type="submission" date="2018-06" db="EMBL/GenBank/DDBJ databases">
        <authorList>
            <person name="Zhirakovskaya E."/>
        </authorList>
    </citation>
    <scope>NUCLEOTIDE SEQUENCE</scope>
</reference>
<dbReference type="Pfam" id="PF13400">
    <property type="entry name" value="Tad"/>
    <property type="match status" value="1"/>
</dbReference>
<feature type="transmembrane region" description="Helical" evidence="1">
    <location>
        <begin position="25"/>
        <end position="44"/>
    </location>
</feature>
<evidence type="ECO:0000259" key="2">
    <source>
        <dbReference type="Pfam" id="PF13400"/>
    </source>
</evidence>
<keyword evidence="1" id="KW-0812">Transmembrane</keyword>
<keyword evidence="1" id="KW-0472">Membrane</keyword>
<accession>A0A3B1DT87</accession>
<dbReference type="AlphaFoldDB" id="A0A3B1DT87"/>
<protein>
    <recommendedName>
        <fullName evidence="2">Putative Flp pilus-assembly TadG-like N-terminal domain-containing protein</fullName>
    </recommendedName>
</protein>
<evidence type="ECO:0000256" key="1">
    <source>
        <dbReference type="SAM" id="Phobius"/>
    </source>
</evidence>
<dbReference type="InterPro" id="IPR028087">
    <property type="entry name" value="Tad_N"/>
</dbReference>
<proteinExistence type="predicted"/>
<evidence type="ECO:0000313" key="3">
    <source>
        <dbReference type="EMBL" id="VAX38330.1"/>
    </source>
</evidence>
<keyword evidence="1" id="KW-1133">Transmembrane helix</keyword>